<reference evidence="4 5" key="1">
    <citation type="submission" date="2019-02" db="EMBL/GenBank/DDBJ databases">
        <title>Genomic Encyclopedia of Type Strains, Phase IV (KMG-IV): sequencing the most valuable type-strain genomes for metagenomic binning, comparative biology and taxonomic classification.</title>
        <authorList>
            <person name="Goeker M."/>
        </authorList>
    </citation>
    <scope>NUCLEOTIDE SEQUENCE [LARGE SCALE GENOMIC DNA]</scope>
    <source>
        <strain evidence="4 5">DSM 29486</strain>
    </source>
</reference>
<dbReference type="SMART" id="SM00060">
    <property type="entry name" value="FN3"/>
    <property type="match status" value="3"/>
</dbReference>
<dbReference type="InterPro" id="IPR037459">
    <property type="entry name" value="RhgT-like"/>
</dbReference>
<keyword evidence="5" id="KW-1185">Reference proteome</keyword>
<gene>
    <name evidence="4" type="ORF">EV209_0237</name>
</gene>
<evidence type="ECO:0000259" key="3">
    <source>
        <dbReference type="PROSITE" id="PS50853"/>
    </source>
</evidence>
<dbReference type="InterPro" id="IPR041624">
    <property type="entry name" value="RGI_lyase"/>
</dbReference>
<dbReference type="InterPro" id="IPR049366">
    <property type="entry name" value="RGL11_C"/>
</dbReference>
<dbReference type="SUPFAM" id="SSF52266">
    <property type="entry name" value="SGNH hydrolase"/>
    <property type="match status" value="1"/>
</dbReference>
<organism evidence="4 5">
    <name type="scientific">Cuneatibacter caecimuris</name>
    <dbReference type="NCBI Taxonomy" id="1796618"/>
    <lineage>
        <taxon>Bacteria</taxon>
        <taxon>Bacillati</taxon>
        <taxon>Bacillota</taxon>
        <taxon>Clostridia</taxon>
        <taxon>Lachnospirales</taxon>
        <taxon>Lachnospiraceae</taxon>
        <taxon>Cuneatibacter</taxon>
    </lineage>
</organism>
<dbReference type="PANTHER" id="PTHR43118:SF1">
    <property type="entry name" value="RHAMNOGALACTURONAN LYASE (EUROFUNG)"/>
    <property type="match status" value="1"/>
</dbReference>
<dbReference type="Gene3D" id="2.60.120.430">
    <property type="entry name" value="Galactose-binding lectin"/>
    <property type="match status" value="4"/>
</dbReference>
<dbReference type="CDD" id="cd00063">
    <property type="entry name" value="FN3"/>
    <property type="match status" value="1"/>
</dbReference>
<dbReference type="InterPro" id="IPR001087">
    <property type="entry name" value="GDSL"/>
</dbReference>
<dbReference type="InterPro" id="IPR008979">
    <property type="entry name" value="Galactose-bd-like_sf"/>
</dbReference>
<dbReference type="Pfam" id="PF21254">
    <property type="entry name" value="AGA-YXIM_GBD"/>
    <property type="match status" value="2"/>
</dbReference>
<dbReference type="SUPFAM" id="SSF49265">
    <property type="entry name" value="Fibronectin type III"/>
    <property type="match status" value="3"/>
</dbReference>
<dbReference type="GO" id="GO:0016787">
    <property type="term" value="F:hydrolase activity"/>
    <property type="evidence" value="ECO:0007669"/>
    <property type="project" value="InterPro"/>
</dbReference>
<accession>A0A4Q7PMG1</accession>
<dbReference type="Pfam" id="PF07532">
    <property type="entry name" value="Big_4"/>
    <property type="match status" value="3"/>
</dbReference>
<dbReference type="SUPFAM" id="SSF49785">
    <property type="entry name" value="Galactose-binding domain-like"/>
    <property type="match status" value="4"/>
</dbReference>
<dbReference type="InterPro" id="IPR036116">
    <property type="entry name" value="FN3_sf"/>
</dbReference>
<dbReference type="SUPFAM" id="SSF69318">
    <property type="entry name" value="Integrin alpha N-terminal domain"/>
    <property type="match status" value="1"/>
</dbReference>
<feature type="chain" id="PRO_5020848426" evidence="2">
    <location>
        <begin position="39"/>
        <end position="2386"/>
    </location>
</feature>
<dbReference type="Proteomes" id="UP000292927">
    <property type="component" value="Unassembled WGS sequence"/>
</dbReference>
<dbReference type="Pfam" id="PF21348">
    <property type="entry name" value="RGL11_C"/>
    <property type="match status" value="1"/>
</dbReference>
<comment type="caution">
    <text evidence="4">The sequence shown here is derived from an EMBL/GenBank/DDBJ whole genome shotgun (WGS) entry which is preliminary data.</text>
</comment>
<dbReference type="InterPro" id="IPR028994">
    <property type="entry name" value="Integrin_alpha_N"/>
</dbReference>
<dbReference type="InterPro" id="IPR003961">
    <property type="entry name" value="FN3_dom"/>
</dbReference>
<dbReference type="InterPro" id="IPR034641">
    <property type="entry name" value="RGL11"/>
</dbReference>
<dbReference type="EMBL" id="SGXF01000001">
    <property type="protein sequence ID" value="RZT02131.1"/>
    <property type="molecule type" value="Genomic_DNA"/>
</dbReference>
<keyword evidence="2" id="KW-0732">Signal</keyword>
<dbReference type="OrthoDB" id="9802318at2"/>
<name>A0A4Q7PMG1_9FIRM</name>
<dbReference type="InterPro" id="IPR011081">
    <property type="entry name" value="Big_4"/>
</dbReference>
<evidence type="ECO:0000256" key="2">
    <source>
        <dbReference type="SAM" id="SignalP"/>
    </source>
</evidence>
<feature type="signal peptide" evidence="2">
    <location>
        <begin position="1"/>
        <end position="38"/>
    </location>
</feature>
<dbReference type="PANTHER" id="PTHR43118">
    <property type="entry name" value="RHAMNOGALACTURONAN LYASE (EUROFUNG)"/>
    <property type="match status" value="1"/>
</dbReference>
<feature type="compositionally biased region" description="Low complexity" evidence="1">
    <location>
        <begin position="38"/>
        <end position="51"/>
    </location>
</feature>
<feature type="region of interest" description="Disordered" evidence="1">
    <location>
        <begin position="37"/>
        <end position="114"/>
    </location>
</feature>
<evidence type="ECO:0000313" key="4">
    <source>
        <dbReference type="EMBL" id="RZT02131.1"/>
    </source>
</evidence>
<dbReference type="Pfam" id="PF18370">
    <property type="entry name" value="RGI_lyase"/>
    <property type="match status" value="1"/>
</dbReference>
<dbReference type="RefSeq" id="WP_130432236.1">
    <property type="nucleotide sequence ID" value="NZ_SGXF01000001.1"/>
</dbReference>
<dbReference type="CDD" id="cd01821">
    <property type="entry name" value="Rhamnogalacturan_acetylesterase_like"/>
    <property type="match status" value="1"/>
</dbReference>
<dbReference type="InterPro" id="IPR049033">
    <property type="entry name" value="AGA-YXIM_GBD"/>
</dbReference>
<sequence>MRKRAKARGLKRTASAAVAVALSASMVLGNLQSVSALAETQAEAPEQSAEESTADHDGQTTAEAGTESTEKDNSTTESSAGETEGQALAVPEKTPSADSTTLSGDRQGEIRFGTNGDVDKADVYSEEKGIGFSDVSYPEPAKGWSGNVYSPRAEEIKPGSEYVTDSADYLQISSKVWAEKGKTPDNKDFSLTYENTSTLDVKLENGDYQVTVSLVNPTGADYSAYLEAEDITKLTGVSVPAGQSKEVEFRACLVDGVLNLKFLAESTSLSEEDAALKSVYVSSVKLEKAAQKPAAEKPTIFLASDSTVQTYEKKYEPQTGWGETLCKFFGEFVQDSSCDDCNYSQSHTYETANVVIENRAIGGRSSRSFIQEGKLDDLLEDIKPGDYVLLQWGHNDSTGTRPERYVAPEDFGKWIQYYIDGAAQRGATPVLVTPVARYSYKTNGDGTLDSFQENFKAYGDIMRKIAAEQNIPLVDLSKASIELCNEFGISGAESLFLHVTAGDYPESVYAGGYTDDTHLQYFGAYKFSQCVARGIQEMDLSSFSADRQAALSKLQGYVDLNLSATEPEAVTGLQVITAGSTSVSLKWDSAAGAERYYVYRAELADGQTVDSVDFSQAEKYSVSANPRFQDNKCNGGKTYVYAVRGYNDKGLGPISEKVSVTTKSAKYKYDFGLDSSPVMDGWTKVTRKSLYSKESGFGWKDSASVPEKDRYRSGNGNPASSAMADDFTLGAGEFLVDLPNGQYEVTMYAGDLLSGTSTTKSEYTIEGKSAGAISVKLDLGSVSSTVEITDGQMNLVIGGANGYLNGLEITPVLLAPQGFSYSEKSISGDTASFLIGWNKDLDPADTVAWNVYRKSWADADFTLVKSFTAEEYAVSDLDCRSMTAPAGGVYEYYMTAVTAGGTESVRSNVIEIVMLDTEMELPGIPQNVKCVKAENGNVQLTWDAVDTAFRYEIYRSDRAEGQKGFKEYVKVGDSGTNGWTDTDPEATVNMHWYYKVLAVNAGGSGELSEACQTPVTEGALVAAPAEVLADRALVAINLAGDNGGETVVTATDKDGNAYTSGVYLSWRSFEGEGATTYTVYRNGQAIAENISVTNLVDEAGTADDMYKVVGSTDSARGLKAPDTQVWRNKYLELELYQPANQTMPDGTTCSYTANDMSVGDLDGDGQLELFVKWYPTNAQDNSKEGYTGTTFIDAYDVNFSTGAVSLKWRLNMGVNLRSGAHYTQFLVWDFDGDGKAELAVKTADGTTMYTSADGTDQTLTYSSHVGAVKDTELPTDTLGGEAKHDYRDVHNNPGRPGYVLAGPEYFTMYNCDDGSEIDTVDYDPGRGTVSSWGDNYGGRVDRFLACVAYLNGRTPSAVFCRGYYTRTCLTAYNLVDTDGDGVGDQIQVGSKFDSDKAGKQYAGQGNHNLAVADVDNDGRDEIIYGSLTLEHDLTVKYTTGLKHGDAMHVSDWVPWNPGLEVMQVHEDIVKYDVEIHDAETGEILMGYAVGKDTGRGVAGDIDPTAPGAEFWAIAPPSYVGSEPSWNSRNGGVYSTASTLSNLVTLSEKVSPASNFTIYWDGDLLCEMLDHEYIQKTETPVSVVISKWDYENNKEVDLLNSKAIFSSNGTKGNPGLAADILGDWRDEIICRSSADDSRIRIYSTTIQTDYVVPCALENRAYREAVAWQNVGYNQPAHTDYLVSEGLVTAQLTAEHGKSTPNSVSFSFTPANDGVNGHEVTGYEVYRAGADGIYTKIGTVDAGNGDQEAVEYRFDFGSQKTQEGWTKINAESESFETSGTYGFTEASLKLSPADKKYSADTGELKDMYNDCVLFFVSAGDETPAEFAVKVPNGTYTVTVHTMNGSGSQYNQFAVEGTALEDIRLGNSVKNTETALTAEVEVTDGVLNITNTSSKTAQNGFLYFSGLEISRKADPAPTAYSYTDTGLEAGTYSYKVAAVVDGKTSYMSRPVTLSTAEEITEKPEFTVPEFARGIAVEKVLETLGDTVKVENGQKEVDVTWDLSKADLNQVGTYDITAYVAGYGPVALKLTVIENYVESFTPVKKVQVTIGTAVEEIQKLLPTEVEVLYANKTSEKKTVVWDLTQVEIEAPAVYTVKGTVEGLAEQPEMQVEILKDYVKEVGVINPVAVEQGEDYAAKLPAQVTVNTALETGVKTAVKWDVENSPVDLDKAGTYTVNGILEEYGDYPVQITVRVDYKSVYKFDFGIDSKRVADGWTGITVNKKGGTNTADKLGVTYTKEKGYGFLDGSAKIQGRTEEYTFGDGTVPKLVYTDFALTDGQTFVADVPNGKYQVEMIGGTNTGSSTVKGTLNGTVEVSIRNSKNEYTVGIYEVTVTDGKISFETTGSNSRLCSMVIRTMGQEEVDTAALEAAIARAEALNPEEWTAESYALV</sequence>
<dbReference type="Gene3D" id="2.60.40.10">
    <property type="entry name" value="Immunoglobulins"/>
    <property type="match status" value="3"/>
</dbReference>
<dbReference type="Gene3D" id="3.40.50.1110">
    <property type="entry name" value="SGNH hydrolase"/>
    <property type="match status" value="1"/>
</dbReference>
<feature type="domain" description="Fibronectin type-III" evidence="3">
    <location>
        <begin position="566"/>
        <end position="665"/>
    </location>
</feature>
<protein>
    <submittedName>
        <fullName evidence="4">Fibronectin type 3 domain-containing protein</fullName>
    </submittedName>
</protein>
<proteinExistence type="predicted"/>
<dbReference type="Pfam" id="PF00657">
    <property type="entry name" value="Lipase_GDSL"/>
    <property type="match status" value="1"/>
</dbReference>
<evidence type="ECO:0000313" key="5">
    <source>
        <dbReference type="Proteomes" id="UP000292927"/>
    </source>
</evidence>
<dbReference type="InterPro" id="IPR036514">
    <property type="entry name" value="SGNH_hydro_sf"/>
</dbReference>
<dbReference type="CDD" id="cd10318">
    <property type="entry name" value="RGL11"/>
    <property type="match status" value="1"/>
</dbReference>
<dbReference type="PROSITE" id="PS50853">
    <property type="entry name" value="FN3"/>
    <property type="match status" value="1"/>
</dbReference>
<dbReference type="InterPro" id="IPR013783">
    <property type="entry name" value="Ig-like_fold"/>
</dbReference>
<evidence type="ECO:0000256" key="1">
    <source>
        <dbReference type="SAM" id="MobiDB-lite"/>
    </source>
</evidence>